<dbReference type="InterPro" id="IPR009057">
    <property type="entry name" value="Homeodomain-like_sf"/>
</dbReference>
<keyword evidence="7" id="KW-1185">Reference proteome</keyword>
<evidence type="ECO:0000256" key="2">
    <source>
        <dbReference type="ARBA" id="ARBA00023155"/>
    </source>
</evidence>
<dbReference type="Proteomes" id="UP001295684">
    <property type="component" value="Unassembled WGS sequence"/>
</dbReference>
<dbReference type="Gene3D" id="1.10.10.60">
    <property type="entry name" value="Homeodomain-like"/>
    <property type="match status" value="1"/>
</dbReference>
<keyword evidence="1" id="KW-0238">DNA-binding</keyword>
<reference evidence="6" key="1">
    <citation type="submission" date="2023-07" db="EMBL/GenBank/DDBJ databases">
        <authorList>
            <consortium name="AG Swart"/>
            <person name="Singh M."/>
            <person name="Singh A."/>
            <person name="Seah K."/>
            <person name="Emmerich C."/>
        </authorList>
    </citation>
    <scope>NUCLEOTIDE SEQUENCE</scope>
    <source>
        <strain evidence="6">DP1</strain>
    </source>
</reference>
<evidence type="ECO:0000256" key="4">
    <source>
        <dbReference type="SAM" id="MobiDB-lite"/>
    </source>
</evidence>
<dbReference type="Pfam" id="PF05920">
    <property type="entry name" value="Homeobox_KN"/>
    <property type="match status" value="1"/>
</dbReference>
<evidence type="ECO:0000313" key="7">
    <source>
        <dbReference type="Proteomes" id="UP001295684"/>
    </source>
</evidence>
<keyword evidence="2" id="KW-0371">Homeobox</keyword>
<accession>A0AAD1Y7W5</accession>
<evidence type="ECO:0000256" key="1">
    <source>
        <dbReference type="ARBA" id="ARBA00023125"/>
    </source>
</evidence>
<dbReference type="InterPro" id="IPR001356">
    <property type="entry name" value="HD"/>
</dbReference>
<comment type="caution">
    <text evidence="6">The sequence shown here is derived from an EMBL/GenBank/DDBJ whole genome shotgun (WGS) entry which is preliminary data.</text>
</comment>
<feature type="domain" description="KN homeodomain" evidence="5">
    <location>
        <begin position="3"/>
        <end position="42"/>
    </location>
</feature>
<feature type="compositionally biased region" description="Basic and acidic residues" evidence="4">
    <location>
        <begin position="71"/>
        <end position="81"/>
    </location>
</feature>
<sequence>MNWLETNEEHPYPSKEDLNNMTESTGLLRKQVHLWCTNVRRRNMCVRTQDDGTKILTKLPAGNKRSRKKVDKAQKETEENDLKVHVAPKPQYETPAEILTKPETEKDTTVALKLPSLIKLGLVNGFQPFRKNSDECCVLLGDHKEEASDSEDEWSTWWHS</sequence>
<feature type="region of interest" description="Disordered" evidence="4">
    <location>
        <begin position="61"/>
        <end position="81"/>
    </location>
</feature>
<dbReference type="GO" id="GO:0003677">
    <property type="term" value="F:DNA binding"/>
    <property type="evidence" value="ECO:0007669"/>
    <property type="project" value="UniProtKB-KW"/>
</dbReference>
<dbReference type="EMBL" id="CAMPGE010028704">
    <property type="protein sequence ID" value="CAI2386217.1"/>
    <property type="molecule type" value="Genomic_DNA"/>
</dbReference>
<name>A0AAD1Y7W5_EUPCR</name>
<protein>
    <recommendedName>
        <fullName evidence="5">KN homeodomain domain-containing protein</fullName>
    </recommendedName>
</protein>
<dbReference type="SUPFAM" id="SSF46689">
    <property type="entry name" value="Homeodomain-like"/>
    <property type="match status" value="1"/>
</dbReference>
<dbReference type="CDD" id="cd00086">
    <property type="entry name" value="homeodomain"/>
    <property type="match status" value="1"/>
</dbReference>
<evidence type="ECO:0000256" key="3">
    <source>
        <dbReference type="ARBA" id="ARBA00023242"/>
    </source>
</evidence>
<evidence type="ECO:0000259" key="5">
    <source>
        <dbReference type="Pfam" id="PF05920"/>
    </source>
</evidence>
<feature type="region of interest" description="Disordered" evidence="4">
    <location>
        <begin position="1"/>
        <end position="20"/>
    </location>
</feature>
<keyword evidence="3" id="KW-0539">Nucleus</keyword>
<gene>
    <name evidence="6" type="ORF">ECRASSUSDP1_LOCUS27824</name>
</gene>
<evidence type="ECO:0000313" key="6">
    <source>
        <dbReference type="EMBL" id="CAI2386217.1"/>
    </source>
</evidence>
<feature type="compositionally biased region" description="Basic and acidic residues" evidence="4">
    <location>
        <begin position="7"/>
        <end position="18"/>
    </location>
</feature>
<dbReference type="AlphaFoldDB" id="A0AAD1Y7W5"/>
<dbReference type="InterPro" id="IPR008422">
    <property type="entry name" value="KN_HD"/>
</dbReference>
<proteinExistence type="predicted"/>
<organism evidence="6 7">
    <name type="scientific">Euplotes crassus</name>
    <dbReference type="NCBI Taxonomy" id="5936"/>
    <lineage>
        <taxon>Eukaryota</taxon>
        <taxon>Sar</taxon>
        <taxon>Alveolata</taxon>
        <taxon>Ciliophora</taxon>
        <taxon>Intramacronucleata</taxon>
        <taxon>Spirotrichea</taxon>
        <taxon>Hypotrichia</taxon>
        <taxon>Euplotida</taxon>
        <taxon>Euplotidae</taxon>
        <taxon>Moneuplotes</taxon>
    </lineage>
</organism>
<dbReference type="GO" id="GO:0006355">
    <property type="term" value="P:regulation of DNA-templated transcription"/>
    <property type="evidence" value="ECO:0007669"/>
    <property type="project" value="InterPro"/>
</dbReference>